<reference evidence="13 14" key="1">
    <citation type="journal article" date="2019" name="Microorganisms">
        <title>Paenibacillus lutrae sp. nov., A Chitinolytic Species Isolated from A River Otter in Castril Natural Park, Granada, Spain.</title>
        <authorList>
            <person name="Rodriguez M."/>
            <person name="Reina J.C."/>
            <person name="Bejar V."/>
            <person name="Llamas I."/>
        </authorList>
    </citation>
    <scope>NUCLEOTIDE SEQUENCE [LARGE SCALE GENOMIC DNA]</scope>
    <source>
        <strain evidence="13 14">N10</strain>
    </source>
</reference>
<evidence type="ECO:0000256" key="10">
    <source>
        <dbReference type="PROSITE-ProRule" id="PRU01091"/>
    </source>
</evidence>
<comment type="subcellular location">
    <subcellularLocation>
        <location evidence="1">Cytoplasm</location>
    </subcellularLocation>
</comment>
<dbReference type="InterPro" id="IPR058071">
    <property type="entry name" value="WalR_REC"/>
</dbReference>
<gene>
    <name evidence="13" type="ORF">EDM21_14580</name>
</gene>
<proteinExistence type="predicted"/>
<dbReference type="Gene3D" id="6.10.250.690">
    <property type="match status" value="1"/>
</dbReference>
<dbReference type="PROSITE" id="PS50110">
    <property type="entry name" value="RESPONSE_REGULATORY"/>
    <property type="match status" value="1"/>
</dbReference>
<dbReference type="Gene3D" id="3.40.50.2300">
    <property type="match status" value="1"/>
</dbReference>
<dbReference type="SMART" id="SM00448">
    <property type="entry name" value="REC"/>
    <property type="match status" value="1"/>
</dbReference>
<dbReference type="NCBIfam" id="NF040534">
    <property type="entry name" value="resp_reg_YycF"/>
    <property type="match status" value="1"/>
</dbReference>
<dbReference type="GO" id="GO:0005829">
    <property type="term" value="C:cytosol"/>
    <property type="evidence" value="ECO:0007669"/>
    <property type="project" value="TreeGrafter"/>
</dbReference>
<dbReference type="InterPro" id="IPR001789">
    <property type="entry name" value="Sig_transdc_resp-reg_receiver"/>
</dbReference>
<dbReference type="GO" id="GO:0006355">
    <property type="term" value="P:regulation of DNA-templated transcription"/>
    <property type="evidence" value="ECO:0007669"/>
    <property type="project" value="InterPro"/>
</dbReference>
<dbReference type="CDD" id="cd17614">
    <property type="entry name" value="REC_OmpR_YycF-like"/>
    <property type="match status" value="1"/>
</dbReference>
<feature type="modified residue" description="4-aspartylphosphate" evidence="9">
    <location>
        <position position="56"/>
    </location>
</feature>
<dbReference type="CDD" id="cd00383">
    <property type="entry name" value="trans_reg_C"/>
    <property type="match status" value="1"/>
</dbReference>
<dbReference type="SUPFAM" id="SSF52172">
    <property type="entry name" value="CheY-like"/>
    <property type="match status" value="1"/>
</dbReference>
<evidence type="ECO:0000259" key="11">
    <source>
        <dbReference type="PROSITE" id="PS50110"/>
    </source>
</evidence>
<feature type="domain" description="Response regulatory" evidence="11">
    <location>
        <begin position="7"/>
        <end position="120"/>
    </location>
</feature>
<dbReference type="GO" id="GO:0000156">
    <property type="term" value="F:phosphorelay response regulator activity"/>
    <property type="evidence" value="ECO:0007669"/>
    <property type="project" value="TreeGrafter"/>
</dbReference>
<keyword evidence="3 9" id="KW-0597">Phosphoprotein</keyword>
<evidence type="ECO:0000313" key="14">
    <source>
        <dbReference type="Proteomes" id="UP000490800"/>
    </source>
</evidence>
<comment type="caution">
    <text evidence="13">The sequence shown here is derived from an EMBL/GenBank/DDBJ whole genome shotgun (WGS) entry which is preliminary data.</text>
</comment>
<evidence type="ECO:0000259" key="12">
    <source>
        <dbReference type="PROSITE" id="PS51755"/>
    </source>
</evidence>
<dbReference type="GO" id="GO:0000976">
    <property type="term" value="F:transcription cis-regulatory region binding"/>
    <property type="evidence" value="ECO:0007669"/>
    <property type="project" value="TreeGrafter"/>
</dbReference>
<dbReference type="InterPro" id="IPR016032">
    <property type="entry name" value="Sig_transdc_resp-reg_C-effctor"/>
</dbReference>
<keyword evidence="14" id="KW-1185">Reference proteome</keyword>
<protein>
    <recommendedName>
        <fullName evidence="8">Transcriptional regulatory protein WalR</fullName>
    </recommendedName>
</protein>
<sequence length="244" mass="27759">MFGTNGKILVVDDEQPIADILKFNLEKEGYQVICAHDGGTAVELAFSERPDLILLDLMLPVKDGMDVCREIRAKLNTPIIMLTAKDTELDKVLGLEMGADDYVTKPFGNRELLARVKAHLRRQSKSSGAGPAEPEPQEANGIRLHSLFIDSDMYVVYRDNEPLDLTHREFELIHYMAKHPGKVMTREHLLQAVWGYDYYGDVRTVDVTIRRLREKLETDPSKPEYIVTRRGLGYMMRGTKYGGF</sequence>
<accession>A0A7X3FJD5</accession>
<dbReference type="GO" id="GO:0032993">
    <property type="term" value="C:protein-DNA complex"/>
    <property type="evidence" value="ECO:0007669"/>
    <property type="project" value="TreeGrafter"/>
</dbReference>
<dbReference type="PANTHER" id="PTHR48111">
    <property type="entry name" value="REGULATOR OF RPOS"/>
    <property type="match status" value="1"/>
</dbReference>
<dbReference type="EMBL" id="RHLK01000007">
    <property type="protein sequence ID" value="MVP00735.1"/>
    <property type="molecule type" value="Genomic_DNA"/>
</dbReference>
<dbReference type="InterPro" id="IPR011006">
    <property type="entry name" value="CheY-like_superfamily"/>
</dbReference>
<keyword evidence="2" id="KW-0963">Cytoplasm</keyword>
<evidence type="ECO:0000256" key="1">
    <source>
        <dbReference type="ARBA" id="ARBA00004496"/>
    </source>
</evidence>
<evidence type="ECO:0000256" key="6">
    <source>
        <dbReference type="ARBA" id="ARBA00023125"/>
    </source>
</evidence>
<dbReference type="Pfam" id="PF00486">
    <property type="entry name" value="Trans_reg_C"/>
    <property type="match status" value="1"/>
</dbReference>
<dbReference type="InterPro" id="IPR036388">
    <property type="entry name" value="WH-like_DNA-bd_sf"/>
</dbReference>
<name>A0A7X3FJD5_9BACL</name>
<evidence type="ECO:0000256" key="7">
    <source>
        <dbReference type="ARBA" id="ARBA00023163"/>
    </source>
</evidence>
<dbReference type="FunFam" id="3.40.50.2300:FF:000052">
    <property type="entry name" value="DNA-binding response regulator YycF"/>
    <property type="match status" value="1"/>
</dbReference>
<feature type="DNA-binding region" description="OmpR/PhoB-type" evidence="10">
    <location>
        <begin position="139"/>
        <end position="238"/>
    </location>
</feature>
<keyword evidence="7" id="KW-0804">Transcription</keyword>
<dbReference type="Pfam" id="PF00072">
    <property type="entry name" value="Response_reg"/>
    <property type="match status" value="1"/>
</dbReference>
<dbReference type="InterPro" id="IPR047791">
    <property type="entry name" value="WalR"/>
</dbReference>
<dbReference type="Gene3D" id="1.10.10.10">
    <property type="entry name" value="Winged helix-like DNA-binding domain superfamily/Winged helix DNA-binding domain"/>
    <property type="match status" value="1"/>
</dbReference>
<dbReference type="FunFam" id="1.10.10.10:FF:000089">
    <property type="entry name" value="Alkaline phosphatase synthesis response regulator"/>
    <property type="match status" value="1"/>
</dbReference>
<evidence type="ECO:0000256" key="9">
    <source>
        <dbReference type="PROSITE-ProRule" id="PRU00169"/>
    </source>
</evidence>
<dbReference type="SUPFAM" id="SSF46894">
    <property type="entry name" value="C-terminal effector domain of the bipartite response regulators"/>
    <property type="match status" value="1"/>
</dbReference>
<dbReference type="RefSeq" id="WP_157336469.1">
    <property type="nucleotide sequence ID" value="NZ_RHLK01000007.1"/>
</dbReference>
<evidence type="ECO:0000256" key="5">
    <source>
        <dbReference type="ARBA" id="ARBA00023015"/>
    </source>
</evidence>
<dbReference type="Proteomes" id="UP000490800">
    <property type="component" value="Unassembled WGS sequence"/>
</dbReference>
<evidence type="ECO:0000313" key="13">
    <source>
        <dbReference type="EMBL" id="MVP00735.1"/>
    </source>
</evidence>
<keyword evidence="5" id="KW-0805">Transcription regulation</keyword>
<dbReference type="PANTHER" id="PTHR48111:SF40">
    <property type="entry name" value="PHOSPHATE REGULON TRANSCRIPTIONAL REGULATORY PROTEIN PHOB"/>
    <property type="match status" value="1"/>
</dbReference>
<organism evidence="13 14">
    <name type="scientific">Paenibacillus lutrae</name>
    <dbReference type="NCBI Taxonomy" id="2078573"/>
    <lineage>
        <taxon>Bacteria</taxon>
        <taxon>Bacillati</taxon>
        <taxon>Bacillota</taxon>
        <taxon>Bacilli</taxon>
        <taxon>Bacillales</taxon>
        <taxon>Paenibacillaceae</taxon>
        <taxon>Paenibacillus</taxon>
    </lineage>
</organism>
<dbReference type="InterPro" id="IPR001867">
    <property type="entry name" value="OmpR/PhoB-type_DNA-bd"/>
</dbReference>
<dbReference type="SMART" id="SM00862">
    <property type="entry name" value="Trans_reg_C"/>
    <property type="match status" value="1"/>
</dbReference>
<evidence type="ECO:0000256" key="8">
    <source>
        <dbReference type="ARBA" id="ARBA00035291"/>
    </source>
</evidence>
<dbReference type="InterPro" id="IPR039420">
    <property type="entry name" value="WalR-like"/>
</dbReference>
<evidence type="ECO:0000256" key="4">
    <source>
        <dbReference type="ARBA" id="ARBA00023012"/>
    </source>
</evidence>
<keyword evidence="6 10" id="KW-0238">DNA-binding</keyword>
<feature type="domain" description="OmpR/PhoB-type" evidence="12">
    <location>
        <begin position="139"/>
        <end position="238"/>
    </location>
</feature>
<dbReference type="OrthoDB" id="9790442at2"/>
<evidence type="ECO:0000256" key="2">
    <source>
        <dbReference type="ARBA" id="ARBA00022490"/>
    </source>
</evidence>
<dbReference type="PROSITE" id="PS51755">
    <property type="entry name" value="OMPR_PHOB"/>
    <property type="match status" value="1"/>
</dbReference>
<evidence type="ECO:0000256" key="3">
    <source>
        <dbReference type="ARBA" id="ARBA00022553"/>
    </source>
</evidence>
<dbReference type="AlphaFoldDB" id="A0A7X3FJD5"/>
<keyword evidence="4" id="KW-0902">Two-component regulatory system</keyword>